<dbReference type="SUPFAM" id="SSF49464">
    <property type="entry name" value="Carboxypeptidase regulatory domain-like"/>
    <property type="match status" value="1"/>
</dbReference>
<sequence>MKKMPKHLLFLLFVFSAWSAQAQTPLKGSIRGKLLETGTREPIGFASVGLFSTKDSSLAGSAMSAENGDFAIENVAFGKYSLKITMVGYATKRLPELVLSASQPNLHLGAIMVASSAKKLSEVEIVAQKDLVEYGLDKQVINVAKDISSTGGTASDALKNAPSVAVDIDGNVSVRGSSNVTVLVDGKNSGQNAQTILAQTPASAIEKIEVITNPSAKYDAEGMGGIINIILKKEKKPGLNGNVMLNLGSNDNYNTSVSLNYSVKKFNFFGNYDFNQHSRDGYYQLISYRQGNYLEQNQTGNRLGRSHIPKIGFDYQLSNKQTITLSAKSFINDMTEKEAVHNIAITQDPLYFTRFGKIENEVVATDLTLNYRKTFEDKRREFTASAVYTRIDGRFDRFIEHWNTNADRVTFGDEYYQNFPQDFHVRPLVAQVDYVHPVGEKGKVESGLKHTQRVLASEYRTEHAGAGYSDLTVIDSLSNNFGFADYISAAYANYANGWKKLSYQFGLRAEQTNIRINNVSDDEKYTTHYLDLFPSVFLSQEIDESRKVQLNYSRRVNRPNYEALNPFKNYSDQYNVWSGNPKIKPEYVDSYEASYVQFWKSGSLTNTVFFRNVHNLIQQVRYVDTTQELVAYNTYVNLDDAKSYGLEISGSQSLAKWWKLSGNVSAFNYKVSGKPLGVEANSDKFSWLARLNSNFVLPKNLSMQISVNYRSPQALAQGTRDAIYNTDIALKKEILKKKGSVTLRVSDVFNTLRYNTSVTSQDFTYDLFAKRQSRIAFLGFAYRFGNEQNKQRRQDTSGMEGMF</sequence>
<evidence type="ECO:0000259" key="5">
    <source>
        <dbReference type="Pfam" id="PF07715"/>
    </source>
</evidence>
<dbReference type="InterPro" id="IPR008969">
    <property type="entry name" value="CarboxyPept-like_regulatory"/>
</dbReference>
<evidence type="ECO:0000256" key="2">
    <source>
        <dbReference type="ARBA" id="ARBA00023136"/>
    </source>
</evidence>
<dbReference type="RefSeq" id="WP_378018658.1">
    <property type="nucleotide sequence ID" value="NZ_JBHSKT010000014.1"/>
</dbReference>
<evidence type="ECO:0000256" key="1">
    <source>
        <dbReference type="ARBA" id="ARBA00004442"/>
    </source>
</evidence>
<feature type="domain" description="Outer membrane protein beta-barrel" evidence="6">
    <location>
        <begin position="373"/>
        <end position="782"/>
    </location>
</feature>
<protein>
    <submittedName>
        <fullName evidence="7">TonB-dependent receptor domain-containing protein</fullName>
    </submittedName>
</protein>
<dbReference type="InterPro" id="IPR012910">
    <property type="entry name" value="Plug_dom"/>
</dbReference>
<dbReference type="Gene3D" id="2.170.130.10">
    <property type="entry name" value="TonB-dependent receptor, plug domain"/>
    <property type="match status" value="1"/>
</dbReference>
<dbReference type="PANTHER" id="PTHR40980:SF4">
    <property type="entry name" value="TONB-DEPENDENT RECEPTOR-LIKE BETA-BARREL DOMAIN-CONTAINING PROTEIN"/>
    <property type="match status" value="1"/>
</dbReference>
<accession>A0ABW0EGC0</accession>
<evidence type="ECO:0000313" key="8">
    <source>
        <dbReference type="Proteomes" id="UP001596161"/>
    </source>
</evidence>
<evidence type="ECO:0000259" key="6">
    <source>
        <dbReference type="Pfam" id="PF14905"/>
    </source>
</evidence>
<evidence type="ECO:0000256" key="4">
    <source>
        <dbReference type="SAM" id="SignalP"/>
    </source>
</evidence>
<dbReference type="InterPro" id="IPR041700">
    <property type="entry name" value="OMP_b-brl_3"/>
</dbReference>
<comment type="subcellular location">
    <subcellularLocation>
        <location evidence="1">Cell outer membrane</location>
    </subcellularLocation>
</comment>
<dbReference type="InterPro" id="IPR036942">
    <property type="entry name" value="Beta-barrel_TonB_sf"/>
</dbReference>
<name>A0ABW0EGC0_9BACT</name>
<dbReference type="SUPFAM" id="SSF56935">
    <property type="entry name" value="Porins"/>
    <property type="match status" value="1"/>
</dbReference>
<keyword evidence="7" id="KW-0675">Receptor</keyword>
<gene>
    <name evidence="7" type="ORF">ACFPIB_16910</name>
</gene>
<feature type="domain" description="TonB-dependent receptor plug" evidence="5">
    <location>
        <begin position="145"/>
        <end position="226"/>
    </location>
</feature>
<dbReference type="Pfam" id="PF14905">
    <property type="entry name" value="OMP_b-brl_3"/>
    <property type="match status" value="1"/>
</dbReference>
<keyword evidence="4" id="KW-0732">Signal</keyword>
<dbReference type="Proteomes" id="UP001596161">
    <property type="component" value="Unassembled WGS sequence"/>
</dbReference>
<evidence type="ECO:0000313" key="7">
    <source>
        <dbReference type="EMBL" id="MFC5272298.1"/>
    </source>
</evidence>
<dbReference type="Pfam" id="PF13620">
    <property type="entry name" value="CarboxypepD_reg"/>
    <property type="match status" value="1"/>
</dbReference>
<reference evidence="8" key="1">
    <citation type="journal article" date="2019" name="Int. J. Syst. Evol. Microbiol.">
        <title>The Global Catalogue of Microorganisms (GCM) 10K type strain sequencing project: providing services to taxonomists for standard genome sequencing and annotation.</title>
        <authorList>
            <consortium name="The Broad Institute Genomics Platform"/>
            <consortium name="The Broad Institute Genome Sequencing Center for Infectious Disease"/>
            <person name="Wu L."/>
            <person name="Ma J."/>
        </authorList>
    </citation>
    <scope>NUCLEOTIDE SEQUENCE [LARGE SCALE GENOMIC DNA]</scope>
    <source>
        <strain evidence="8">KACC 12602</strain>
    </source>
</reference>
<keyword evidence="8" id="KW-1185">Reference proteome</keyword>
<evidence type="ECO:0000256" key="3">
    <source>
        <dbReference type="ARBA" id="ARBA00023237"/>
    </source>
</evidence>
<feature type="signal peptide" evidence="4">
    <location>
        <begin position="1"/>
        <end position="22"/>
    </location>
</feature>
<dbReference type="Gene3D" id="2.40.170.20">
    <property type="entry name" value="TonB-dependent receptor, beta-barrel domain"/>
    <property type="match status" value="1"/>
</dbReference>
<feature type="chain" id="PRO_5046045965" evidence="4">
    <location>
        <begin position="23"/>
        <end position="803"/>
    </location>
</feature>
<dbReference type="InterPro" id="IPR037066">
    <property type="entry name" value="Plug_dom_sf"/>
</dbReference>
<dbReference type="Pfam" id="PF07715">
    <property type="entry name" value="Plug"/>
    <property type="match status" value="1"/>
</dbReference>
<keyword evidence="3" id="KW-0998">Cell outer membrane</keyword>
<dbReference type="PANTHER" id="PTHR40980">
    <property type="entry name" value="PLUG DOMAIN-CONTAINING PROTEIN"/>
    <property type="match status" value="1"/>
</dbReference>
<proteinExistence type="predicted"/>
<comment type="caution">
    <text evidence="7">The sequence shown here is derived from an EMBL/GenBank/DDBJ whole genome shotgun (WGS) entry which is preliminary data.</text>
</comment>
<keyword evidence="2" id="KW-0472">Membrane</keyword>
<organism evidence="7 8">
    <name type="scientific">Adhaeribacter terreus</name>
    <dbReference type="NCBI Taxonomy" id="529703"/>
    <lineage>
        <taxon>Bacteria</taxon>
        <taxon>Pseudomonadati</taxon>
        <taxon>Bacteroidota</taxon>
        <taxon>Cytophagia</taxon>
        <taxon>Cytophagales</taxon>
        <taxon>Hymenobacteraceae</taxon>
        <taxon>Adhaeribacter</taxon>
    </lineage>
</organism>
<dbReference type="EMBL" id="JBHSKT010000014">
    <property type="protein sequence ID" value="MFC5272298.1"/>
    <property type="molecule type" value="Genomic_DNA"/>
</dbReference>